<protein>
    <submittedName>
        <fullName evidence="1">Uncharacterized protein</fullName>
    </submittedName>
</protein>
<organism evidence="1">
    <name type="scientific">Anguilla anguilla</name>
    <name type="common">European freshwater eel</name>
    <name type="synonym">Muraena anguilla</name>
    <dbReference type="NCBI Taxonomy" id="7936"/>
    <lineage>
        <taxon>Eukaryota</taxon>
        <taxon>Metazoa</taxon>
        <taxon>Chordata</taxon>
        <taxon>Craniata</taxon>
        <taxon>Vertebrata</taxon>
        <taxon>Euteleostomi</taxon>
        <taxon>Actinopterygii</taxon>
        <taxon>Neopterygii</taxon>
        <taxon>Teleostei</taxon>
        <taxon>Anguilliformes</taxon>
        <taxon>Anguillidae</taxon>
        <taxon>Anguilla</taxon>
    </lineage>
</organism>
<dbReference type="AlphaFoldDB" id="A0A0E9UIP9"/>
<accession>A0A0E9UIP9</accession>
<reference evidence="1" key="1">
    <citation type="submission" date="2014-11" db="EMBL/GenBank/DDBJ databases">
        <authorList>
            <person name="Amaro Gonzalez C."/>
        </authorList>
    </citation>
    <scope>NUCLEOTIDE SEQUENCE</scope>
</reference>
<reference evidence="1" key="2">
    <citation type="journal article" date="2015" name="Fish Shellfish Immunol.">
        <title>Early steps in the European eel (Anguilla anguilla)-Vibrio vulnificus interaction in the gills: Role of the RtxA13 toxin.</title>
        <authorList>
            <person name="Callol A."/>
            <person name="Pajuelo D."/>
            <person name="Ebbesson L."/>
            <person name="Teles M."/>
            <person name="MacKenzie S."/>
            <person name="Amaro C."/>
        </authorList>
    </citation>
    <scope>NUCLEOTIDE SEQUENCE</scope>
</reference>
<proteinExistence type="predicted"/>
<sequence length="73" mass="8406">MFQDNYLFSWIFRQFSHFPKTGKQHLKIPSFPGFPGCVGILVRPNLHGLPFSSKIPKRVIGELGGRKTPKLYF</sequence>
<dbReference type="EMBL" id="GBXM01043739">
    <property type="protein sequence ID" value="JAH64838.1"/>
    <property type="molecule type" value="Transcribed_RNA"/>
</dbReference>
<name>A0A0E9UIP9_ANGAN</name>
<evidence type="ECO:0000313" key="1">
    <source>
        <dbReference type="EMBL" id="JAH64838.1"/>
    </source>
</evidence>